<feature type="signal peptide" evidence="1">
    <location>
        <begin position="1"/>
        <end position="27"/>
    </location>
</feature>
<sequence length="361" mass="39648">MKIQTNFKKTSLHISLMCILAIFLTFSCESEFNVPQDNFTKAPPVIKSVSEAVEDKPVTQGVLDNTYIIRGENLSSLKAIYFNDVKASFNPALLTDWIAFVEIPRDVPVLNQSNKMRVENLFGSTEYDFSLLTITDFTESTVNGKKVVNLLGGDFSDTSSVTFVSGSEANGNLVEIPAEFTIISPAEVQAEVPAGVEQAFIYLATSRGAVAKSESYGFSYSIYVDDLNPDWIITEWGGTHVTQSTDITLGTYSVKSVREAWAGITFLPVNTTIEFNDYQAISVTLYGTGAPGDSVNLALNDFETSINLPLVSGEWTKYVIPLADFYPNGGAPDTIFRMDFQESSGTGLSQYIFYIDDFGFL</sequence>
<dbReference type="InterPro" id="IPR013783">
    <property type="entry name" value="Ig-like_fold"/>
</dbReference>
<dbReference type="InterPro" id="IPR008979">
    <property type="entry name" value="Galactose-bd-like_sf"/>
</dbReference>
<dbReference type="Gene3D" id="2.60.40.10">
    <property type="entry name" value="Immunoglobulins"/>
    <property type="match status" value="1"/>
</dbReference>
<proteinExistence type="predicted"/>
<dbReference type="PROSITE" id="PS51257">
    <property type="entry name" value="PROKAR_LIPOPROTEIN"/>
    <property type="match status" value="1"/>
</dbReference>
<evidence type="ECO:0008006" key="4">
    <source>
        <dbReference type="Google" id="ProtNLM"/>
    </source>
</evidence>
<evidence type="ECO:0000313" key="3">
    <source>
        <dbReference type="Proteomes" id="UP001610100"/>
    </source>
</evidence>
<organism evidence="2 3">
    <name type="scientific">Gaetbulibacter aestuarii</name>
    <dbReference type="NCBI Taxonomy" id="1502358"/>
    <lineage>
        <taxon>Bacteria</taxon>
        <taxon>Pseudomonadati</taxon>
        <taxon>Bacteroidota</taxon>
        <taxon>Flavobacteriia</taxon>
        <taxon>Flavobacteriales</taxon>
        <taxon>Flavobacteriaceae</taxon>
        <taxon>Gaetbulibacter</taxon>
    </lineage>
</organism>
<dbReference type="Gene3D" id="2.60.120.430">
    <property type="entry name" value="Galactose-binding lectin"/>
    <property type="match status" value="1"/>
</dbReference>
<evidence type="ECO:0000256" key="1">
    <source>
        <dbReference type="SAM" id="SignalP"/>
    </source>
</evidence>
<accession>A0ABW7N3Q6</accession>
<name>A0ABW7N3Q6_9FLAO</name>
<evidence type="ECO:0000313" key="2">
    <source>
        <dbReference type="EMBL" id="MFH6772832.1"/>
    </source>
</evidence>
<dbReference type="Proteomes" id="UP001610100">
    <property type="component" value="Unassembled WGS sequence"/>
</dbReference>
<gene>
    <name evidence="2" type="ORF">V8G58_12890</name>
</gene>
<keyword evidence="3" id="KW-1185">Reference proteome</keyword>
<keyword evidence="1" id="KW-0732">Signal</keyword>
<feature type="chain" id="PRO_5047228214" description="IPT/TIG domain-containing protein" evidence="1">
    <location>
        <begin position="28"/>
        <end position="361"/>
    </location>
</feature>
<dbReference type="SUPFAM" id="SSF49785">
    <property type="entry name" value="Galactose-binding domain-like"/>
    <property type="match status" value="1"/>
</dbReference>
<comment type="caution">
    <text evidence="2">The sequence shown here is derived from an EMBL/GenBank/DDBJ whole genome shotgun (WGS) entry which is preliminary data.</text>
</comment>
<dbReference type="EMBL" id="JBAWKB010000004">
    <property type="protein sequence ID" value="MFH6772832.1"/>
    <property type="molecule type" value="Genomic_DNA"/>
</dbReference>
<dbReference type="RefSeq" id="WP_344741686.1">
    <property type="nucleotide sequence ID" value="NZ_BAABAY010000006.1"/>
</dbReference>
<protein>
    <recommendedName>
        <fullName evidence="4">IPT/TIG domain-containing protein</fullName>
    </recommendedName>
</protein>
<reference evidence="2 3" key="1">
    <citation type="submission" date="2024-02" db="EMBL/GenBank/DDBJ databases">
        <title>A Gaetbulibacter species isolated from tidal flats and genomic insights of their niches.</title>
        <authorList>
            <person name="Ye Y."/>
        </authorList>
    </citation>
    <scope>NUCLEOTIDE SEQUENCE [LARGE SCALE GENOMIC DNA]</scope>
    <source>
        <strain evidence="2 3">KYW382</strain>
    </source>
</reference>